<proteinExistence type="predicted"/>
<evidence type="ECO:0000313" key="2">
    <source>
        <dbReference type="Proteomes" id="UP001281147"/>
    </source>
</evidence>
<organism evidence="1 2">
    <name type="scientific">Vermiconidia calcicola</name>
    <dbReference type="NCBI Taxonomy" id="1690605"/>
    <lineage>
        <taxon>Eukaryota</taxon>
        <taxon>Fungi</taxon>
        <taxon>Dikarya</taxon>
        <taxon>Ascomycota</taxon>
        <taxon>Pezizomycotina</taxon>
        <taxon>Dothideomycetes</taxon>
        <taxon>Dothideomycetidae</taxon>
        <taxon>Mycosphaerellales</taxon>
        <taxon>Extremaceae</taxon>
        <taxon>Vermiconidia</taxon>
    </lineage>
</organism>
<accession>A0ACC3N2L5</accession>
<protein>
    <submittedName>
        <fullName evidence="1">Uncharacterized protein</fullName>
    </submittedName>
</protein>
<dbReference type="Proteomes" id="UP001281147">
    <property type="component" value="Unassembled WGS sequence"/>
</dbReference>
<reference evidence="1" key="1">
    <citation type="submission" date="2023-07" db="EMBL/GenBank/DDBJ databases">
        <title>Black Yeasts Isolated from many extreme environments.</title>
        <authorList>
            <person name="Coleine C."/>
            <person name="Stajich J.E."/>
            <person name="Selbmann L."/>
        </authorList>
    </citation>
    <scope>NUCLEOTIDE SEQUENCE</scope>
    <source>
        <strain evidence="1">CCFEE 5714</strain>
    </source>
</reference>
<sequence>MAKARLRDVYLFFHTAFLNPNHPTNASTIESVGQDYDAKSLSRRGQAQKVLLTVIAAGEKVDKLIESNEAREREHGPLPEGPGGNSVLYERCRERCNHYRILLAAQRDYDAELQALEELQKAQKSFDYCGLHVRERRHNNELHIKKTERRLAEFVRTMTELRKRPAANPNKAPYSPPRDEDKDEARESAKRGVTEHPFVEDGTQGLLGNWTSAGYIGGGMAAAALWLDLDEQGRIRQRVVRKDTYFSANALSDATRWKGDPKVPSEREPLEWYCQRTVQGCQGAKNVVQALGCKVDLDRLRYRLYTAWCPFGDTEELIYRADKQGEIVPEAFLWMVFSALVDCGMIMEHGNTDSVARADGKQIVHRDLKPQNVFLDLADTSSWPRYAQPKLGDFGLAFETSEDDPLNPLIWNRGGGTLGFLPPEQRSYIDRRTREPVDAFKLLAHTNVWGVGAIMWSFVHGGQPHPDWQPDYLPGGKMTYGISDKAKKAYSDELLECIEECLSFNPAERPSFAELRESIEGVLEDGEDDDGSMSTYMRWAKDGVQVERPAEELTGLKSEMYKIGMTLPSPAQQRQSGGGGQAEEDSEAESTDIIMGSG</sequence>
<comment type="caution">
    <text evidence="1">The sequence shown here is derived from an EMBL/GenBank/DDBJ whole genome shotgun (WGS) entry which is preliminary data.</text>
</comment>
<name>A0ACC3N2L5_9PEZI</name>
<dbReference type="EMBL" id="JAUTXU010000098">
    <property type="protein sequence ID" value="KAK3708757.1"/>
    <property type="molecule type" value="Genomic_DNA"/>
</dbReference>
<gene>
    <name evidence="1" type="ORF">LTR37_011278</name>
</gene>
<keyword evidence="2" id="KW-1185">Reference proteome</keyword>
<evidence type="ECO:0000313" key="1">
    <source>
        <dbReference type="EMBL" id="KAK3708757.1"/>
    </source>
</evidence>